<keyword evidence="2" id="KW-1185">Reference proteome</keyword>
<dbReference type="AlphaFoldDB" id="A0A4Y7PS93"/>
<proteinExistence type="predicted"/>
<accession>A0A4Y7PS93</accession>
<name>A0A4Y7PS93_9AGAM</name>
<sequence>MRTAGQPNEGRTSLDEVIPALSMMNDLLLTTTPPHDDMHSYQWGHDHYAQQHGGGEEFDHEDAVDFLVFSHDAADSDSCLVLALAFLPGQASDRKFLARCCTLPSLPTTPPPIHNSNQPTNQHAPNPIAIYAHRNCASSSPFLPLLRVSVPLPLSVWII</sequence>
<dbReference type="EMBL" id="ML170211">
    <property type="protein sequence ID" value="TDL18244.1"/>
    <property type="molecule type" value="Genomic_DNA"/>
</dbReference>
<gene>
    <name evidence="1" type="ORF">BD410DRAFT_900998</name>
</gene>
<evidence type="ECO:0000313" key="2">
    <source>
        <dbReference type="Proteomes" id="UP000294933"/>
    </source>
</evidence>
<organism evidence="1 2">
    <name type="scientific">Rickenella mellea</name>
    <dbReference type="NCBI Taxonomy" id="50990"/>
    <lineage>
        <taxon>Eukaryota</taxon>
        <taxon>Fungi</taxon>
        <taxon>Dikarya</taxon>
        <taxon>Basidiomycota</taxon>
        <taxon>Agaricomycotina</taxon>
        <taxon>Agaricomycetes</taxon>
        <taxon>Hymenochaetales</taxon>
        <taxon>Rickenellaceae</taxon>
        <taxon>Rickenella</taxon>
    </lineage>
</organism>
<reference evidence="1 2" key="1">
    <citation type="submission" date="2018-06" db="EMBL/GenBank/DDBJ databases">
        <title>A transcriptomic atlas of mushroom development highlights an independent origin of complex multicellularity.</title>
        <authorList>
            <consortium name="DOE Joint Genome Institute"/>
            <person name="Krizsan K."/>
            <person name="Almasi E."/>
            <person name="Merenyi Z."/>
            <person name="Sahu N."/>
            <person name="Viragh M."/>
            <person name="Koszo T."/>
            <person name="Mondo S."/>
            <person name="Kiss B."/>
            <person name="Balint B."/>
            <person name="Kues U."/>
            <person name="Barry K."/>
            <person name="Hegedus J.C."/>
            <person name="Henrissat B."/>
            <person name="Johnson J."/>
            <person name="Lipzen A."/>
            <person name="Ohm R."/>
            <person name="Nagy I."/>
            <person name="Pangilinan J."/>
            <person name="Yan J."/>
            <person name="Xiong Y."/>
            <person name="Grigoriev I.V."/>
            <person name="Hibbett D.S."/>
            <person name="Nagy L.G."/>
        </authorList>
    </citation>
    <scope>NUCLEOTIDE SEQUENCE [LARGE SCALE GENOMIC DNA]</scope>
    <source>
        <strain evidence="1 2">SZMC22713</strain>
    </source>
</reference>
<protein>
    <submittedName>
        <fullName evidence="1">Uncharacterized protein</fullName>
    </submittedName>
</protein>
<dbReference type="VEuPathDB" id="FungiDB:BD410DRAFT_900998"/>
<dbReference type="Proteomes" id="UP000294933">
    <property type="component" value="Unassembled WGS sequence"/>
</dbReference>
<evidence type="ECO:0000313" key="1">
    <source>
        <dbReference type="EMBL" id="TDL18244.1"/>
    </source>
</evidence>